<dbReference type="InterPro" id="IPR005814">
    <property type="entry name" value="Aminotrans_3"/>
</dbReference>
<evidence type="ECO:0000256" key="5">
    <source>
        <dbReference type="ARBA" id="ARBA00022898"/>
    </source>
</evidence>
<dbReference type="InterPro" id="IPR015422">
    <property type="entry name" value="PyrdxlP-dep_Trfase_small"/>
</dbReference>
<dbReference type="GO" id="GO:0042802">
    <property type="term" value="F:identical protein binding"/>
    <property type="evidence" value="ECO:0007669"/>
    <property type="project" value="TreeGrafter"/>
</dbReference>
<reference evidence="7 8" key="1">
    <citation type="submission" date="2017-11" db="EMBL/GenBank/DDBJ databases">
        <title>Draft Genome Sequence of Sporolactobacillus inulinus NBRC 111894 Isolated from Koso, a Japanese Sugar-Vegetable Fermented Beverage.</title>
        <authorList>
            <person name="Chiou T.Y."/>
            <person name="Oshima K."/>
            <person name="Suda W."/>
            <person name="Hattori M."/>
            <person name="Takahashi T."/>
        </authorList>
    </citation>
    <scope>NUCLEOTIDE SEQUENCE [LARGE SCALE GENOMIC DNA]</scope>
    <source>
        <strain evidence="7 8">NBRC111894</strain>
    </source>
</reference>
<comment type="caution">
    <text evidence="7">The sequence shown here is derived from an EMBL/GenBank/DDBJ whole genome shotgun (WGS) entry which is preliminary data.</text>
</comment>
<evidence type="ECO:0000256" key="6">
    <source>
        <dbReference type="RuleBase" id="RU003560"/>
    </source>
</evidence>
<evidence type="ECO:0000313" key="7">
    <source>
        <dbReference type="EMBL" id="GAY78112.1"/>
    </source>
</evidence>
<dbReference type="EMBL" id="BEXB01000040">
    <property type="protein sequence ID" value="GAY78112.1"/>
    <property type="molecule type" value="Genomic_DNA"/>
</dbReference>
<keyword evidence="4 7" id="KW-0808">Transferase</keyword>
<dbReference type="PANTHER" id="PTHR11986">
    <property type="entry name" value="AMINOTRANSFERASE CLASS III"/>
    <property type="match status" value="1"/>
</dbReference>
<dbReference type="PIRSF" id="PIRSF000521">
    <property type="entry name" value="Transaminase_4ab_Lys_Orn"/>
    <property type="match status" value="1"/>
</dbReference>
<dbReference type="NCBIfam" id="TIGR00707">
    <property type="entry name" value="argD"/>
    <property type="match status" value="1"/>
</dbReference>
<dbReference type="Proteomes" id="UP000319716">
    <property type="component" value="Unassembled WGS sequence"/>
</dbReference>
<dbReference type="GO" id="GO:0003992">
    <property type="term" value="F:N2-acetyl-L-ornithine:2-oxoglutarate 5-aminotransferase activity"/>
    <property type="evidence" value="ECO:0007669"/>
    <property type="project" value="UniProtKB-EC"/>
</dbReference>
<evidence type="ECO:0000256" key="3">
    <source>
        <dbReference type="ARBA" id="ARBA00022605"/>
    </source>
</evidence>
<organism evidence="7 8">
    <name type="scientific">Sporolactobacillus inulinus</name>
    <dbReference type="NCBI Taxonomy" id="2078"/>
    <lineage>
        <taxon>Bacteria</taxon>
        <taxon>Bacillati</taxon>
        <taxon>Bacillota</taxon>
        <taxon>Bacilli</taxon>
        <taxon>Bacillales</taxon>
        <taxon>Sporolactobacillaceae</taxon>
        <taxon>Sporolactobacillus</taxon>
    </lineage>
</organism>
<dbReference type="InterPro" id="IPR050103">
    <property type="entry name" value="Class-III_PLP-dep_AT"/>
</dbReference>
<name>A0A4Y1ZG05_9BACL</name>
<dbReference type="Gene3D" id="3.40.640.10">
    <property type="entry name" value="Type I PLP-dependent aspartate aminotransferase-like (Major domain)"/>
    <property type="match status" value="1"/>
</dbReference>
<dbReference type="InterPro" id="IPR004636">
    <property type="entry name" value="AcOrn/SuccOrn_fam"/>
</dbReference>
<keyword evidence="2 7" id="KW-0032">Aminotransferase</keyword>
<evidence type="ECO:0000256" key="1">
    <source>
        <dbReference type="ARBA" id="ARBA00001933"/>
    </source>
</evidence>
<gene>
    <name evidence="7" type="ORF">NBRC111894_3666</name>
</gene>
<comment type="similarity">
    <text evidence="6">Belongs to the class-III pyridoxal-phosphate-dependent aminotransferase family.</text>
</comment>
<dbReference type="PANTHER" id="PTHR11986:SF79">
    <property type="entry name" value="ACETYLORNITHINE AMINOTRANSFERASE, MITOCHONDRIAL"/>
    <property type="match status" value="1"/>
</dbReference>
<keyword evidence="5 6" id="KW-0663">Pyridoxal phosphate</keyword>
<dbReference type="GO" id="GO:0006526">
    <property type="term" value="P:L-arginine biosynthetic process"/>
    <property type="evidence" value="ECO:0007669"/>
    <property type="project" value="UniProtKB-ARBA"/>
</dbReference>
<evidence type="ECO:0000256" key="2">
    <source>
        <dbReference type="ARBA" id="ARBA00022576"/>
    </source>
</evidence>
<dbReference type="Pfam" id="PF00202">
    <property type="entry name" value="Aminotran_3"/>
    <property type="match status" value="1"/>
</dbReference>
<dbReference type="InterPro" id="IPR015421">
    <property type="entry name" value="PyrdxlP-dep_Trfase_major"/>
</dbReference>
<evidence type="ECO:0000313" key="8">
    <source>
        <dbReference type="Proteomes" id="UP000319716"/>
    </source>
</evidence>
<dbReference type="NCBIfam" id="NF002325">
    <property type="entry name" value="PRK01278.1"/>
    <property type="match status" value="1"/>
</dbReference>
<dbReference type="FunFam" id="3.40.640.10:FF:000004">
    <property type="entry name" value="Acetylornithine aminotransferase"/>
    <property type="match status" value="1"/>
</dbReference>
<dbReference type="GO" id="GO:0030170">
    <property type="term" value="F:pyridoxal phosphate binding"/>
    <property type="evidence" value="ECO:0007669"/>
    <property type="project" value="InterPro"/>
</dbReference>
<comment type="cofactor">
    <cofactor evidence="1">
        <name>pyridoxal 5'-phosphate</name>
        <dbReference type="ChEBI" id="CHEBI:597326"/>
    </cofactor>
</comment>
<dbReference type="CDD" id="cd00610">
    <property type="entry name" value="OAT_like"/>
    <property type="match status" value="1"/>
</dbReference>
<dbReference type="Gene3D" id="3.90.1150.10">
    <property type="entry name" value="Aspartate Aminotransferase, domain 1"/>
    <property type="match status" value="1"/>
</dbReference>
<protein>
    <submittedName>
        <fullName evidence="7">Acetylornithine aminotransferase</fullName>
        <ecNumber evidence="7">2.6.1.11</ecNumber>
    </submittedName>
</protein>
<proteinExistence type="inferred from homology"/>
<dbReference type="AlphaFoldDB" id="A0A4Y1ZG05"/>
<dbReference type="InterPro" id="IPR015424">
    <property type="entry name" value="PyrdxlP-dep_Trfase"/>
</dbReference>
<dbReference type="EC" id="2.6.1.11" evidence="7"/>
<keyword evidence="3" id="KW-0028">Amino-acid biosynthesis</keyword>
<accession>A0A4Y1ZG05</accession>
<dbReference type="SUPFAM" id="SSF53383">
    <property type="entry name" value="PLP-dependent transferases"/>
    <property type="match status" value="1"/>
</dbReference>
<evidence type="ECO:0000256" key="4">
    <source>
        <dbReference type="ARBA" id="ARBA00022679"/>
    </source>
</evidence>
<sequence length="414" mass="45108">MAMKLSEVHKTAGEIKALTKKYMIDTYERYDFVAQTAKGMYLYDEEGHAYLDFYGGIAVNSAGNCNEKVVAAVQDQVGDLMHTFNYPYTVPQVLLAERVCKALAMDKIFYQSTGTEANEAMIKMARKYGVDHYGPNKYHIITAKGSFHGRTYGAMSATGQPDNACQVGFKPVVPGFSYAEFNNLDDFRAHVTDDTIAIMLEPIQGEGGVNPATPEFMKGIADLCKEKGLLLLLDEIQTGWCRSGNIMAYMDYGVKPDIVSMAKALGGGMPISAICATEEVSKAFTMGAHGTTFGGNPVCCAAAYAEVNELLDRDLAGNAKEVGHYLVEKLKTLPHVKEVRGKGLMIGIEFDAPAGYAIKHGCFDRNMLVTLIGDRIIRLLPPLIATKADCDKACDILKEAVITAIECKESPHVM</sequence>